<organism evidence="1 3">
    <name type="scientific">Heracleum sosnowskyi</name>
    <dbReference type="NCBI Taxonomy" id="360622"/>
    <lineage>
        <taxon>Eukaryota</taxon>
        <taxon>Viridiplantae</taxon>
        <taxon>Streptophyta</taxon>
        <taxon>Embryophyta</taxon>
        <taxon>Tracheophyta</taxon>
        <taxon>Spermatophyta</taxon>
        <taxon>Magnoliopsida</taxon>
        <taxon>eudicotyledons</taxon>
        <taxon>Gunneridae</taxon>
        <taxon>Pentapetalae</taxon>
        <taxon>asterids</taxon>
        <taxon>campanulids</taxon>
        <taxon>Apiales</taxon>
        <taxon>Apiaceae</taxon>
        <taxon>Apioideae</taxon>
        <taxon>apioid superclade</taxon>
        <taxon>Tordylieae</taxon>
        <taxon>Tordyliinae</taxon>
        <taxon>Heracleum</taxon>
    </lineage>
</organism>
<dbReference type="AlphaFoldDB" id="A0AAD8HXG3"/>
<sequence length="127" mass="14090">MGLLKACGVRLAGYGPAVGKKLQDLKGTVNLVGRIGVCVAISYPFVQLGRGVNDYALVSTAIKPTTDTYISPPWRMSLLTSPARWFKMTVVPVKFSHEVAYNDKTESDLRFCNHDLYQFPMDAEVIY</sequence>
<proteinExistence type="predicted"/>
<keyword evidence="3" id="KW-1185">Reference proteome</keyword>
<protein>
    <submittedName>
        <fullName evidence="1">Uncharacterized protein</fullName>
    </submittedName>
</protein>
<evidence type="ECO:0000313" key="3">
    <source>
        <dbReference type="Proteomes" id="UP001237642"/>
    </source>
</evidence>
<comment type="caution">
    <text evidence="1">The sequence shown here is derived from an EMBL/GenBank/DDBJ whole genome shotgun (WGS) entry which is preliminary data.</text>
</comment>
<evidence type="ECO:0000313" key="2">
    <source>
        <dbReference type="EMBL" id="KAK1375067.1"/>
    </source>
</evidence>
<dbReference type="EMBL" id="JAUIZM010000007">
    <property type="protein sequence ID" value="KAK1375066.1"/>
    <property type="molecule type" value="Genomic_DNA"/>
</dbReference>
<reference evidence="1" key="2">
    <citation type="submission" date="2023-05" db="EMBL/GenBank/DDBJ databases">
        <authorList>
            <person name="Schelkunov M.I."/>
        </authorList>
    </citation>
    <scope>NUCLEOTIDE SEQUENCE</scope>
    <source>
        <strain evidence="1">Hsosn_3</strain>
        <tissue evidence="1">Leaf</tissue>
    </source>
</reference>
<reference evidence="1" key="1">
    <citation type="submission" date="2023-02" db="EMBL/GenBank/DDBJ databases">
        <title>Genome of toxic invasive species Heracleum sosnowskyi carries increased number of genes despite the absence of recent whole-genome duplications.</title>
        <authorList>
            <person name="Schelkunov M."/>
            <person name="Shtratnikova V."/>
            <person name="Makarenko M."/>
            <person name="Klepikova A."/>
            <person name="Omelchenko D."/>
            <person name="Novikova G."/>
            <person name="Obukhova E."/>
            <person name="Bogdanov V."/>
            <person name="Penin A."/>
            <person name="Logacheva M."/>
        </authorList>
    </citation>
    <scope>NUCLEOTIDE SEQUENCE</scope>
    <source>
        <strain evidence="1">Hsosn_3</strain>
        <tissue evidence="1">Leaf</tissue>
    </source>
</reference>
<gene>
    <name evidence="1" type="ORF">POM88_031259</name>
    <name evidence="2" type="ORF">POM88_031260</name>
</gene>
<evidence type="ECO:0000313" key="1">
    <source>
        <dbReference type="EMBL" id="KAK1375066.1"/>
    </source>
</evidence>
<name>A0AAD8HXG3_9APIA</name>
<dbReference type="Proteomes" id="UP001237642">
    <property type="component" value="Unassembled WGS sequence"/>
</dbReference>
<accession>A0AAD8HXG3</accession>
<dbReference type="EMBL" id="JAUIZM010000007">
    <property type="protein sequence ID" value="KAK1375067.1"/>
    <property type="molecule type" value="Genomic_DNA"/>
</dbReference>